<dbReference type="PROSITE" id="PS50966">
    <property type="entry name" value="ZF_SWIM"/>
    <property type="match status" value="1"/>
</dbReference>
<keyword evidence="1" id="KW-0862">Zinc</keyword>
<comment type="caution">
    <text evidence="3">The sequence shown here is derived from an EMBL/GenBank/DDBJ whole genome shotgun (WGS) entry which is preliminary data.</text>
</comment>
<evidence type="ECO:0000256" key="1">
    <source>
        <dbReference type="PROSITE-ProRule" id="PRU00325"/>
    </source>
</evidence>
<keyword evidence="4" id="KW-1185">Reference proteome</keyword>
<dbReference type="InterPro" id="IPR007527">
    <property type="entry name" value="Znf_SWIM"/>
</dbReference>
<feature type="domain" description="SWIM-type" evidence="2">
    <location>
        <begin position="43"/>
        <end position="81"/>
    </location>
</feature>
<protein>
    <recommendedName>
        <fullName evidence="2">SWIM-type domain-containing protein</fullName>
    </recommendedName>
</protein>
<evidence type="ECO:0000313" key="4">
    <source>
        <dbReference type="Proteomes" id="UP000276133"/>
    </source>
</evidence>
<evidence type="ECO:0000259" key="2">
    <source>
        <dbReference type="PROSITE" id="PS50966"/>
    </source>
</evidence>
<accession>A0A3M7QVR0</accession>
<sequence>MRRKIDRLFLIKVNSMIELDRKTEDTFDNLKYLFFFNDKFKTHTIVINPECFCSDCTKCTCYFFLDKAICYHIVACCLLDDINYLGLKDKQFGQ</sequence>
<dbReference type="AlphaFoldDB" id="A0A3M7QVR0"/>
<gene>
    <name evidence="3" type="ORF">BpHYR1_005601</name>
</gene>
<keyword evidence="1" id="KW-0863">Zinc-finger</keyword>
<reference evidence="3 4" key="1">
    <citation type="journal article" date="2018" name="Sci. Rep.">
        <title>Genomic signatures of local adaptation to the degree of environmental predictability in rotifers.</title>
        <authorList>
            <person name="Franch-Gras L."/>
            <person name="Hahn C."/>
            <person name="Garcia-Roger E.M."/>
            <person name="Carmona M.J."/>
            <person name="Serra M."/>
            <person name="Gomez A."/>
        </authorList>
    </citation>
    <scope>NUCLEOTIDE SEQUENCE [LARGE SCALE GENOMIC DNA]</scope>
    <source>
        <strain evidence="3">HYR1</strain>
    </source>
</reference>
<proteinExistence type="predicted"/>
<organism evidence="3 4">
    <name type="scientific">Brachionus plicatilis</name>
    <name type="common">Marine rotifer</name>
    <name type="synonym">Brachionus muelleri</name>
    <dbReference type="NCBI Taxonomy" id="10195"/>
    <lineage>
        <taxon>Eukaryota</taxon>
        <taxon>Metazoa</taxon>
        <taxon>Spiralia</taxon>
        <taxon>Gnathifera</taxon>
        <taxon>Rotifera</taxon>
        <taxon>Eurotatoria</taxon>
        <taxon>Monogononta</taxon>
        <taxon>Pseudotrocha</taxon>
        <taxon>Ploima</taxon>
        <taxon>Brachionidae</taxon>
        <taxon>Brachionus</taxon>
    </lineage>
</organism>
<dbReference type="Proteomes" id="UP000276133">
    <property type="component" value="Unassembled WGS sequence"/>
</dbReference>
<name>A0A3M7QVR0_BRAPC</name>
<dbReference type="EMBL" id="REGN01005051">
    <property type="protein sequence ID" value="RNA15068.1"/>
    <property type="molecule type" value="Genomic_DNA"/>
</dbReference>
<dbReference type="GO" id="GO:0008270">
    <property type="term" value="F:zinc ion binding"/>
    <property type="evidence" value="ECO:0007669"/>
    <property type="project" value="UniProtKB-KW"/>
</dbReference>
<keyword evidence="1" id="KW-0479">Metal-binding</keyword>
<evidence type="ECO:0000313" key="3">
    <source>
        <dbReference type="EMBL" id="RNA15068.1"/>
    </source>
</evidence>